<feature type="compositionally biased region" description="Acidic residues" evidence="1">
    <location>
        <begin position="30"/>
        <end position="40"/>
    </location>
</feature>
<comment type="caution">
    <text evidence="2">The sequence shown here is derived from an EMBL/GenBank/DDBJ whole genome shotgun (WGS) entry which is preliminary data.</text>
</comment>
<protein>
    <submittedName>
        <fullName evidence="2">Uncharacterized protein</fullName>
    </submittedName>
</protein>
<accession>A0AAE0BWR4</accession>
<gene>
    <name evidence="2" type="ORF">CYMTET_46758</name>
</gene>
<evidence type="ECO:0000313" key="3">
    <source>
        <dbReference type="Proteomes" id="UP001190700"/>
    </source>
</evidence>
<evidence type="ECO:0000313" key="2">
    <source>
        <dbReference type="EMBL" id="KAK3243603.1"/>
    </source>
</evidence>
<feature type="region of interest" description="Disordered" evidence="1">
    <location>
        <begin position="1"/>
        <end position="41"/>
    </location>
</feature>
<feature type="region of interest" description="Disordered" evidence="1">
    <location>
        <begin position="78"/>
        <end position="109"/>
    </location>
</feature>
<proteinExistence type="predicted"/>
<name>A0AAE0BWR4_9CHLO</name>
<organism evidence="2 3">
    <name type="scientific">Cymbomonas tetramitiformis</name>
    <dbReference type="NCBI Taxonomy" id="36881"/>
    <lineage>
        <taxon>Eukaryota</taxon>
        <taxon>Viridiplantae</taxon>
        <taxon>Chlorophyta</taxon>
        <taxon>Pyramimonadophyceae</taxon>
        <taxon>Pyramimonadales</taxon>
        <taxon>Pyramimonadaceae</taxon>
        <taxon>Cymbomonas</taxon>
    </lineage>
</organism>
<reference evidence="2 3" key="1">
    <citation type="journal article" date="2015" name="Genome Biol. Evol.">
        <title>Comparative Genomics of a Bacterivorous Green Alga Reveals Evolutionary Causalities and Consequences of Phago-Mixotrophic Mode of Nutrition.</title>
        <authorList>
            <person name="Burns J.A."/>
            <person name="Paasch A."/>
            <person name="Narechania A."/>
            <person name="Kim E."/>
        </authorList>
    </citation>
    <scope>NUCLEOTIDE SEQUENCE [LARGE SCALE GENOMIC DNA]</scope>
    <source>
        <strain evidence="2 3">PLY_AMNH</strain>
    </source>
</reference>
<dbReference type="EMBL" id="LGRX02032755">
    <property type="protein sequence ID" value="KAK3243603.1"/>
    <property type="molecule type" value="Genomic_DNA"/>
</dbReference>
<sequence length="109" mass="11451">MNSRGERPLQQQGAGGGVLLALRRERTTAPDDDLPQGEDDTAIRSVSGVLGEDRCTSGGNGPALTRGAQGLIRVKYPSQGQISDADEKCTRGTGATGRASDAIRKEDWP</sequence>
<evidence type="ECO:0000256" key="1">
    <source>
        <dbReference type="SAM" id="MobiDB-lite"/>
    </source>
</evidence>
<dbReference type="AlphaFoldDB" id="A0AAE0BWR4"/>
<keyword evidence="3" id="KW-1185">Reference proteome</keyword>
<dbReference type="Proteomes" id="UP001190700">
    <property type="component" value="Unassembled WGS sequence"/>
</dbReference>